<proteinExistence type="predicted"/>
<sequence>MVLYIGILMYTIIFISTTFESLTLKEKTKQTLLQHIAVELNVFHLLQLQDLSSSSSL</sequence>
<keyword evidence="1" id="KW-1133">Transmembrane helix</keyword>
<dbReference type="Gramene" id="rna34908">
    <property type="protein sequence ID" value="RHN50602.1"/>
    <property type="gene ID" value="gene34908"/>
</dbReference>
<dbReference type="EMBL" id="PSQE01000006">
    <property type="protein sequence ID" value="RHN50602.1"/>
    <property type="molecule type" value="Genomic_DNA"/>
</dbReference>
<evidence type="ECO:0008006" key="4">
    <source>
        <dbReference type="Google" id="ProtNLM"/>
    </source>
</evidence>
<protein>
    <recommendedName>
        <fullName evidence="4">Transmembrane protein</fullName>
    </recommendedName>
</protein>
<keyword evidence="1" id="KW-0812">Transmembrane</keyword>
<accession>A0A396HB99</accession>
<name>A0A396HB99_MEDTR</name>
<feature type="transmembrane region" description="Helical" evidence="1">
    <location>
        <begin position="6"/>
        <end position="24"/>
    </location>
</feature>
<evidence type="ECO:0000256" key="1">
    <source>
        <dbReference type="SAM" id="Phobius"/>
    </source>
</evidence>
<evidence type="ECO:0000313" key="2">
    <source>
        <dbReference type="EMBL" id="RHN50602.1"/>
    </source>
</evidence>
<dbReference type="Proteomes" id="UP000265566">
    <property type="component" value="Chromosome 6"/>
</dbReference>
<dbReference type="AlphaFoldDB" id="A0A396HB99"/>
<evidence type="ECO:0000313" key="3">
    <source>
        <dbReference type="Proteomes" id="UP000265566"/>
    </source>
</evidence>
<comment type="caution">
    <text evidence="2">The sequence shown here is derived from an EMBL/GenBank/DDBJ whole genome shotgun (WGS) entry which is preliminary data.</text>
</comment>
<reference evidence="3" key="1">
    <citation type="journal article" date="2018" name="Nat. Plants">
        <title>Whole-genome landscape of Medicago truncatula symbiotic genes.</title>
        <authorList>
            <person name="Pecrix Y."/>
            <person name="Staton S.E."/>
            <person name="Sallet E."/>
            <person name="Lelandais-Briere C."/>
            <person name="Moreau S."/>
            <person name="Carrere S."/>
            <person name="Blein T."/>
            <person name="Jardinaud M.F."/>
            <person name="Latrasse D."/>
            <person name="Zouine M."/>
            <person name="Zahm M."/>
            <person name="Kreplak J."/>
            <person name="Mayjonade B."/>
            <person name="Satge C."/>
            <person name="Perez M."/>
            <person name="Cauet S."/>
            <person name="Marande W."/>
            <person name="Chantry-Darmon C."/>
            <person name="Lopez-Roques C."/>
            <person name="Bouchez O."/>
            <person name="Berard A."/>
            <person name="Debelle F."/>
            <person name="Munos S."/>
            <person name="Bendahmane A."/>
            <person name="Berges H."/>
            <person name="Niebel A."/>
            <person name="Buitink J."/>
            <person name="Frugier F."/>
            <person name="Benhamed M."/>
            <person name="Crespi M."/>
            <person name="Gouzy J."/>
            <person name="Gamas P."/>
        </authorList>
    </citation>
    <scope>NUCLEOTIDE SEQUENCE [LARGE SCALE GENOMIC DNA]</scope>
    <source>
        <strain evidence="3">cv. Jemalong A17</strain>
    </source>
</reference>
<gene>
    <name evidence="2" type="ORF">MtrunA17_Chr6g0459251</name>
</gene>
<organism evidence="2 3">
    <name type="scientific">Medicago truncatula</name>
    <name type="common">Barrel medic</name>
    <name type="synonym">Medicago tribuloides</name>
    <dbReference type="NCBI Taxonomy" id="3880"/>
    <lineage>
        <taxon>Eukaryota</taxon>
        <taxon>Viridiplantae</taxon>
        <taxon>Streptophyta</taxon>
        <taxon>Embryophyta</taxon>
        <taxon>Tracheophyta</taxon>
        <taxon>Spermatophyta</taxon>
        <taxon>Magnoliopsida</taxon>
        <taxon>eudicotyledons</taxon>
        <taxon>Gunneridae</taxon>
        <taxon>Pentapetalae</taxon>
        <taxon>rosids</taxon>
        <taxon>fabids</taxon>
        <taxon>Fabales</taxon>
        <taxon>Fabaceae</taxon>
        <taxon>Papilionoideae</taxon>
        <taxon>50 kb inversion clade</taxon>
        <taxon>NPAAA clade</taxon>
        <taxon>Hologalegina</taxon>
        <taxon>IRL clade</taxon>
        <taxon>Trifolieae</taxon>
        <taxon>Medicago</taxon>
    </lineage>
</organism>
<keyword evidence="1" id="KW-0472">Membrane</keyword>